<reference evidence="6 7" key="1">
    <citation type="submission" date="2020-07" db="EMBL/GenBank/DDBJ databases">
        <title>Sequencing the genomes of 1000 actinobacteria strains.</title>
        <authorList>
            <person name="Klenk H.-P."/>
        </authorList>
    </citation>
    <scope>NUCLEOTIDE SEQUENCE [LARGE SCALE GENOMIC DNA]</scope>
    <source>
        <strain evidence="6 7">DSM 44749</strain>
    </source>
</reference>
<dbReference type="GO" id="GO:0046872">
    <property type="term" value="F:metal ion binding"/>
    <property type="evidence" value="ECO:0007669"/>
    <property type="project" value="UniProtKB-KW"/>
</dbReference>
<dbReference type="InterPro" id="IPR000917">
    <property type="entry name" value="Sulfatase_N"/>
</dbReference>
<keyword evidence="4" id="KW-0106">Calcium</keyword>
<dbReference type="CDD" id="cd16025">
    <property type="entry name" value="PAS_like"/>
    <property type="match status" value="1"/>
</dbReference>
<dbReference type="AlphaFoldDB" id="A0A852W5J4"/>
<dbReference type="Pfam" id="PF00884">
    <property type="entry name" value="Sulfatase"/>
    <property type="match status" value="1"/>
</dbReference>
<keyword evidence="7" id="KW-1185">Reference proteome</keyword>
<evidence type="ECO:0000256" key="3">
    <source>
        <dbReference type="ARBA" id="ARBA00022801"/>
    </source>
</evidence>
<dbReference type="InterPro" id="IPR050738">
    <property type="entry name" value="Sulfatase"/>
</dbReference>
<dbReference type="InterPro" id="IPR017850">
    <property type="entry name" value="Alkaline_phosphatase_core_sf"/>
</dbReference>
<evidence type="ECO:0000259" key="5">
    <source>
        <dbReference type="Pfam" id="PF00884"/>
    </source>
</evidence>
<proteinExistence type="inferred from homology"/>
<dbReference type="PANTHER" id="PTHR42693">
    <property type="entry name" value="ARYLSULFATASE FAMILY MEMBER"/>
    <property type="match status" value="1"/>
</dbReference>
<gene>
    <name evidence="6" type="ORF">HDA37_004672</name>
</gene>
<dbReference type="EC" id="3.1.6.1" evidence="6"/>
<dbReference type="Gene3D" id="3.30.1120.10">
    <property type="match status" value="1"/>
</dbReference>
<evidence type="ECO:0000256" key="2">
    <source>
        <dbReference type="ARBA" id="ARBA00022723"/>
    </source>
</evidence>
<sequence length="510" mass="56135">MTTARPNILLVLADDLGWSDLGAFGGEIDTPHLDALARDGVRMSSFYNTARCSPSRASLLTGRDPHETGIGILTDDQRPHGYPGSLSTAVPTVAEHLSAAGYRTGLSGKWHLSSDTATPNDTWPTRRGFDEFHGILAGADDYFHPRGLFRGETRQEVPGDGYYLTDAVTDHAVEFVRSGGDEPFFLYLAYTAPHWPLHAPEEVVQRYEQRYLAGWDALREQRLTRLRENGLLGTESPLSPRDPREQAWADTADRAWQARRMAVYAAQVEVMDTGIGRIVDALRESGRLADTLILFLSDNGGCAEELPPPDAVHFRSRQPSHTPDGRPMRLGNEPGIVPGPDDTFASYGRAWANLSNTPFRLYKRWVHEGGIATPMIVHWPAGELADGTVRTDPFQLVDVAPTLAAVAGAGPVDSRGTSMLDSWRGTDAPADRALFWEHIGNCAVRVGPLKLVRTAGAPWELYDLDHDRSELHDLAADRPDDVARLAARWQDWAADHGVLPWPIPTPGEDR</sequence>
<keyword evidence="2" id="KW-0479">Metal-binding</keyword>
<dbReference type="GO" id="GO:0004065">
    <property type="term" value="F:arylsulfatase activity"/>
    <property type="evidence" value="ECO:0007669"/>
    <property type="project" value="UniProtKB-EC"/>
</dbReference>
<keyword evidence="3 6" id="KW-0378">Hydrolase</keyword>
<dbReference type="InterPro" id="IPR024607">
    <property type="entry name" value="Sulfatase_CS"/>
</dbReference>
<dbReference type="EMBL" id="JACCCZ010000001">
    <property type="protein sequence ID" value="NYG04387.1"/>
    <property type="molecule type" value="Genomic_DNA"/>
</dbReference>
<accession>A0A852W5J4</accession>
<dbReference type="RefSeq" id="WP_218899371.1">
    <property type="nucleotide sequence ID" value="NZ_BAAAJZ010000006.1"/>
</dbReference>
<evidence type="ECO:0000313" key="7">
    <source>
        <dbReference type="Proteomes" id="UP000549695"/>
    </source>
</evidence>
<dbReference type="Proteomes" id="UP000549695">
    <property type="component" value="Unassembled WGS sequence"/>
</dbReference>
<dbReference type="PROSITE" id="PS00149">
    <property type="entry name" value="SULFATASE_2"/>
    <property type="match status" value="1"/>
</dbReference>
<dbReference type="GeneID" id="98054343"/>
<evidence type="ECO:0000256" key="4">
    <source>
        <dbReference type="ARBA" id="ARBA00022837"/>
    </source>
</evidence>
<name>A0A852W5J4_PSEA5</name>
<protein>
    <submittedName>
        <fullName evidence="6">Arylsulfatase</fullName>
        <ecNumber evidence="6">3.1.6.1</ecNumber>
    </submittedName>
</protein>
<organism evidence="6 7">
    <name type="scientific">Pseudonocardia alni</name>
    <name type="common">Amycolata alni</name>
    <dbReference type="NCBI Taxonomy" id="33907"/>
    <lineage>
        <taxon>Bacteria</taxon>
        <taxon>Bacillati</taxon>
        <taxon>Actinomycetota</taxon>
        <taxon>Actinomycetes</taxon>
        <taxon>Pseudonocardiales</taxon>
        <taxon>Pseudonocardiaceae</taxon>
        <taxon>Pseudonocardia</taxon>
    </lineage>
</organism>
<comment type="caution">
    <text evidence="6">The sequence shown here is derived from an EMBL/GenBank/DDBJ whole genome shotgun (WGS) entry which is preliminary data.</text>
</comment>
<dbReference type="PANTHER" id="PTHR42693:SF53">
    <property type="entry name" value="ENDO-4-O-SULFATASE"/>
    <property type="match status" value="1"/>
</dbReference>
<evidence type="ECO:0000256" key="1">
    <source>
        <dbReference type="ARBA" id="ARBA00008779"/>
    </source>
</evidence>
<feature type="domain" description="Sulfatase N-terminal" evidence="5">
    <location>
        <begin position="6"/>
        <end position="408"/>
    </location>
</feature>
<evidence type="ECO:0000313" key="6">
    <source>
        <dbReference type="EMBL" id="NYG04387.1"/>
    </source>
</evidence>
<dbReference type="SUPFAM" id="SSF53649">
    <property type="entry name" value="Alkaline phosphatase-like"/>
    <property type="match status" value="1"/>
</dbReference>
<dbReference type="Gene3D" id="3.40.720.10">
    <property type="entry name" value="Alkaline Phosphatase, subunit A"/>
    <property type="match status" value="1"/>
</dbReference>
<comment type="similarity">
    <text evidence="1">Belongs to the sulfatase family.</text>
</comment>